<evidence type="ECO:0000256" key="5">
    <source>
        <dbReference type="ARBA" id="ARBA00023235"/>
    </source>
</evidence>
<keyword evidence="3 9" id="KW-0347">Helicase</keyword>
<evidence type="ECO:0000256" key="8">
    <source>
        <dbReference type="ARBA" id="ARBA00048988"/>
    </source>
</evidence>
<evidence type="ECO:0000256" key="9">
    <source>
        <dbReference type="PROSITE-ProRule" id="PRU00560"/>
    </source>
</evidence>
<sequence length="863" mass="97257">MQFNSAQKQAIESKQPLVVVAAGAGSGKTRVLTEKIVSIIDEHFHDKGSNYGAPINEIAAITFTEKAAREMKERLASRMGEKAEAAGNREEKRFWLAQQEEVETAMIATFHRFCRQLLSRYSRYAEENGELAVLDETEAAMIKAELVEQLCKDRQFANELNQLRGGLSLFALKRSLVAVHDAVREQRAGDDAISHFSPLYMWDKQINGAICEQQQQVAMIVKAVKRAAKELPPLSQLSKTEQKHAQSLTTLTQSLQLAANEEEAVAMMNEALPSRVQKAWQESLPSLYVFYEHNWKPFKKQWSERNQVASDRGLPLLKAFVTLLQAFAKRYADLKAQRLVADFSDLQQKAYTLLQLPKVAAACQSAYTHIMVDEFQDTNQVQLQIVQAINPAHLFFVGDEKQSIYRFRGADVAIMNEMAKKAAELNEGELIHLQENYRTAPQIVELVNELFAHVMAPGGEDALPYATSYVPLKAGRKPHTNKQALAAFHQLEKSNEARSFASLLQQTIADGMIEVEGEGKVRQAQWNDVAVLLPSRTNLPELEQAFAEAGIPYRVHGGVGFFDKQEVIDFLNVLNWLRRPFEDAYVVALLRSPLFGLTLSDLLTVNDCKEEHENLAVFLAKEEAPSLFANHPRLQQALKQYGEWIDLFLPFAFTGSVKEGLLQLFEQTGLRYAVLSDTNGIQRVGNVEKLIDLFAQLNTTNLETLCLQMNRYIAASKNVPEAEVEQLEGEAVTIMTVHASKGLEFPVVCLPYMDQKRRPDTDAVYFDQEWDIVFQLKLDDRDPISTPAYFQAQEKRGKQALEEAKRLFYVALTRAKDYCFLAAADLSERRSWAEMVEAANEQSPLSAINWVESVKSGENVLNI</sequence>
<protein>
    <recommendedName>
        <fullName evidence="7">DNA 3'-5' helicase</fullName>
        <ecNumber evidence="7">5.6.2.4</ecNumber>
    </recommendedName>
</protein>
<evidence type="ECO:0000313" key="13">
    <source>
        <dbReference type="Proteomes" id="UP000216207"/>
    </source>
</evidence>
<dbReference type="InterPro" id="IPR027417">
    <property type="entry name" value="P-loop_NTPase"/>
</dbReference>
<dbReference type="Pfam" id="PF13361">
    <property type="entry name" value="UvrD_C"/>
    <property type="match status" value="1"/>
</dbReference>
<dbReference type="InterPro" id="IPR014017">
    <property type="entry name" value="DNA_helicase_UvrD-like_C"/>
</dbReference>
<dbReference type="GO" id="GO:0016887">
    <property type="term" value="F:ATP hydrolysis activity"/>
    <property type="evidence" value="ECO:0007669"/>
    <property type="project" value="RHEA"/>
</dbReference>
<dbReference type="GO" id="GO:0005829">
    <property type="term" value="C:cytosol"/>
    <property type="evidence" value="ECO:0007669"/>
    <property type="project" value="TreeGrafter"/>
</dbReference>
<dbReference type="PROSITE" id="PS51217">
    <property type="entry name" value="UVRD_HELICASE_CTER"/>
    <property type="match status" value="1"/>
</dbReference>
<dbReference type="GO" id="GO:0005524">
    <property type="term" value="F:ATP binding"/>
    <property type="evidence" value="ECO:0007669"/>
    <property type="project" value="UniProtKB-UniRule"/>
</dbReference>
<name>A0A268P186_SHOCL</name>
<evidence type="ECO:0000256" key="2">
    <source>
        <dbReference type="ARBA" id="ARBA00022801"/>
    </source>
</evidence>
<keyword evidence="5" id="KW-0413">Isomerase</keyword>
<comment type="catalytic activity">
    <reaction evidence="8">
        <text>ATP + H2O = ADP + phosphate + H(+)</text>
        <dbReference type="Rhea" id="RHEA:13065"/>
        <dbReference type="ChEBI" id="CHEBI:15377"/>
        <dbReference type="ChEBI" id="CHEBI:15378"/>
        <dbReference type="ChEBI" id="CHEBI:30616"/>
        <dbReference type="ChEBI" id="CHEBI:43474"/>
        <dbReference type="ChEBI" id="CHEBI:456216"/>
        <dbReference type="EC" id="5.6.2.4"/>
    </reaction>
</comment>
<reference evidence="12 13" key="1">
    <citation type="submission" date="2017-07" db="EMBL/GenBank/DDBJ databases">
        <title>Isolation and whole genome analysis of endospore-forming bacteria from heroin.</title>
        <authorList>
            <person name="Kalinowski J."/>
            <person name="Ahrens B."/>
            <person name="Al-Dilaimi A."/>
            <person name="Winkler A."/>
            <person name="Wibberg D."/>
            <person name="Schleenbecker U."/>
            <person name="Ruckert C."/>
            <person name="Wolfel R."/>
            <person name="Grass G."/>
        </authorList>
    </citation>
    <scope>NUCLEOTIDE SEQUENCE [LARGE SCALE GENOMIC DNA]</scope>
    <source>
        <strain evidence="12 13">7539</strain>
    </source>
</reference>
<evidence type="ECO:0000259" key="10">
    <source>
        <dbReference type="PROSITE" id="PS51198"/>
    </source>
</evidence>
<dbReference type="Pfam" id="PF00580">
    <property type="entry name" value="UvrD-helicase"/>
    <property type="match status" value="1"/>
</dbReference>
<dbReference type="Proteomes" id="UP000216207">
    <property type="component" value="Unassembled WGS sequence"/>
</dbReference>
<evidence type="ECO:0000256" key="6">
    <source>
        <dbReference type="ARBA" id="ARBA00034617"/>
    </source>
</evidence>
<dbReference type="EMBL" id="NPCC01000008">
    <property type="protein sequence ID" value="PAE89503.1"/>
    <property type="molecule type" value="Genomic_DNA"/>
</dbReference>
<dbReference type="GO" id="GO:0003677">
    <property type="term" value="F:DNA binding"/>
    <property type="evidence" value="ECO:0007669"/>
    <property type="project" value="InterPro"/>
</dbReference>
<comment type="catalytic activity">
    <reaction evidence="6">
        <text>Couples ATP hydrolysis with the unwinding of duplex DNA by translocating in the 3'-5' direction.</text>
        <dbReference type="EC" id="5.6.2.4"/>
    </reaction>
</comment>
<dbReference type="PROSITE" id="PS51198">
    <property type="entry name" value="UVRD_HELICASE_ATP_BIND"/>
    <property type="match status" value="1"/>
</dbReference>
<dbReference type="Gene3D" id="3.40.50.300">
    <property type="entry name" value="P-loop containing nucleotide triphosphate hydrolases"/>
    <property type="match status" value="4"/>
</dbReference>
<evidence type="ECO:0000256" key="7">
    <source>
        <dbReference type="ARBA" id="ARBA00034808"/>
    </source>
</evidence>
<dbReference type="InterPro" id="IPR000212">
    <property type="entry name" value="DNA_helicase_UvrD/REP"/>
</dbReference>
<evidence type="ECO:0000256" key="1">
    <source>
        <dbReference type="ARBA" id="ARBA00022741"/>
    </source>
</evidence>
<dbReference type="AlphaFoldDB" id="A0A268P186"/>
<organism evidence="12 13">
    <name type="scientific">Shouchella clausii</name>
    <name type="common">Alkalihalobacillus clausii</name>
    <dbReference type="NCBI Taxonomy" id="79880"/>
    <lineage>
        <taxon>Bacteria</taxon>
        <taxon>Bacillati</taxon>
        <taxon>Bacillota</taxon>
        <taxon>Bacilli</taxon>
        <taxon>Bacillales</taxon>
        <taxon>Bacillaceae</taxon>
        <taxon>Shouchella</taxon>
    </lineage>
</organism>
<dbReference type="InterPro" id="IPR014016">
    <property type="entry name" value="UvrD-like_ATP-bd"/>
</dbReference>
<evidence type="ECO:0000259" key="11">
    <source>
        <dbReference type="PROSITE" id="PS51217"/>
    </source>
</evidence>
<dbReference type="RefSeq" id="WP_095326354.1">
    <property type="nucleotide sequence ID" value="NZ_NPCC01000008.1"/>
</dbReference>
<comment type="caution">
    <text evidence="12">The sequence shown here is derived from an EMBL/GenBank/DDBJ whole genome shotgun (WGS) entry which is preliminary data.</text>
</comment>
<evidence type="ECO:0000256" key="4">
    <source>
        <dbReference type="ARBA" id="ARBA00022840"/>
    </source>
</evidence>
<dbReference type="CDD" id="cd17932">
    <property type="entry name" value="DEXQc_UvrD"/>
    <property type="match status" value="1"/>
</dbReference>
<dbReference type="SUPFAM" id="SSF52540">
    <property type="entry name" value="P-loop containing nucleoside triphosphate hydrolases"/>
    <property type="match status" value="1"/>
</dbReference>
<gene>
    <name evidence="12" type="ORF">CHH72_07645</name>
</gene>
<dbReference type="PANTHER" id="PTHR11070:SF48">
    <property type="entry name" value="ATP-DEPENDENT HELICASE_NUCLEASE SUBUNIT A"/>
    <property type="match status" value="1"/>
</dbReference>
<evidence type="ECO:0000256" key="3">
    <source>
        <dbReference type="ARBA" id="ARBA00022806"/>
    </source>
</evidence>
<accession>A0A268P186</accession>
<feature type="binding site" evidence="9">
    <location>
        <begin position="22"/>
        <end position="29"/>
    </location>
    <ligand>
        <name>ATP</name>
        <dbReference type="ChEBI" id="CHEBI:30616"/>
    </ligand>
</feature>
<dbReference type="EC" id="5.6.2.4" evidence="7"/>
<evidence type="ECO:0000313" key="12">
    <source>
        <dbReference type="EMBL" id="PAE89503.1"/>
    </source>
</evidence>
<proteinExistence type="predicted"/>
<dbReference type="PANTHER" id="PTHR11070">
    <property type="entry name" value="UVRD / RECB / PCRA DNA HELICASE FAMILY MEMBER"/>
    <property type="match status" value="1"/>
</dbReference>
<dbReference type="GO" id="GO:0043138">
    <property type="term" value="F:3'-5' DNA helicase activity"/>
    <property type="evidence" value="ECO:0007669"/>
    <property type="project" value="UniProtKB-EC"/>
</dbReference>
<keyword evidence="2 9" id="KW-0378">Hydrolase</keyword>
<dbReference type="GO" id="GO:0033202">
    <property type="term" value="C:DNA helicase complex"/>
    <property type="evidence" value="ECO:0007669"/>
    <property type="project" value="TreeGrafter"/>
</dbReference>
<dbReference type="Gene3D" id="1.10.486.10">
    <property type="entry name" value="PCRA, domain 4"/>
    <property type="match status" value="1"/>
</dbReference>
<feature type="domain" description="UvrD-like helicase ATP-binding" evidence="10">
    <location>
        <begin position="1"/>
        <end position="440"/>
    </location>
</feature>
<feature type="domain" description="UvrD-like helicase C-terminal" evidence="11">
    <location>
        <begin position="441"/>
        <end position="742"/>
    </location>
</feature>
<keyword evidence="1 9" id="KW-0547">Nucleotide-binding</keyword>
<dbReference type="GO" id="GO:0000725">
    <property type="term" value="P:recombinational repair"/>
    <property type="evidence" value="ECO:0007669"/>
    <property type="project" value="TreeGrafter"/>
</dbReference>
<keyword evidence="4 9" id="KW-0067">ATP-binding</keyword>